<evidence type="ECO:0000259" key="22">
    <source>
        <dbReference type="Pfam" id="PF02875"/>
    </source>
</evidence>
<evidence type="ECO:0000256" key="1">
    <source>
        <dbReference type="ARBA" id="ARBA00002714"/>
    </source>
</evidence>
<dbReference type="PIRSF" id="PIRSF001563">
    <property type="entry name" value="Folylpolyglu_synth"/>
    <property type="match status" value="1"/>
</dbReference>
<dbReference type="Pfam" id="PF08245">
    <property type="entry name" value="Mur_ligase_M"/>
    <property type="match status" value="1"/>
</dbReference>
<evidence type="ECO:0000256" key="9">
    <source>
        <dbReference type="ARBA" id="ARBA00022723"/>
    </source>
</evidence>
<dbReference type="GO" id="GO:0005524">
    <property type="term" value="F:ATP binding"/>
    <property type="evidence" value="ECO:0007669"/>
    <property type="project" value="UniProtKB-KW"/>
</dbReference>
<evidence type="ECO:0000259" key="23">
    <source>
        <dbReference type="Pfam" id="PF08245"/>
    </source>
</evidence>
<proteinExistence type="inferred from homology"/>
<dbReference type="Proteomes" id="UP000008466">
    <property type="component" value="Chromosome"/>
</dbReference>
<keyword evidence="10 21" id="KW-0547">Nucleotide-binding</keyword>
<evidence type="ECO:0000256" key="14">
    <source>
        <dbReference type="ARBA" id="ARBA00030048"/>
    </source>
</evidence>
<dbReference type="GO" id="GO:0046872">
    <property type="term" value="F:metal ion binding"/>
    <property type="evidence" value="ECO:0007669"/>
    <property type="project" value="UniProtKB-KW"/>
</dbReference>
<evidence type="ECO:0000256" key="21">
    <source>
        <dbReference type="PIRNR" id="PIRNR001563"/>
    </source>
</evidence>
<evidence type="ECO:0000256" key="20">
    <source>
        <dbReference type="ARBA" id="ARBA00049161"/>
    </source>
</evidence>
<accession>F0RWG9</accession>
<evidence type="ECO:0000256" key="6">
    <source>
        <dbReference type="ARBA" id="ARBA00013025"/>
    </source>
</evidence>
<reference evidence="25" key="1">
    <citation type="submission" date="2011-02" db="EMBL/GenBank/DDBJ databases">
        <title>Complete sequence of Spirochaeta sp. Buddy.</title>
        <authorList>
            <person name="Lucas S."/>
            <person name="Copeland A."/>
            <person name="Lapidus A."/>
            <person name="Cheng J.-F."/>
            <person name="Goodwin L."/>
            <person name="Pitluck S."/>
            <person name="Zeytun A."/>
            <person name="Detter J.C."/>
            <person name="Han C."/>
            <person name="Tapia R."/>
            <person name="Land M."/>
            <person name="Hauser L."/>
            <person name="Kyrpides N."/>
            <person name="Ivanova N."/>
            <person name="Mikhailova N."/>
            <person name="Pagani I."/>
            <person name="Ritalahti K.M."/>
            <person name="Loeffler F.E."/>
            <person name="Woyke T."/>
        </authorList>
    </citation>
    <scope>NUCLEOTIDE SEQUENCE [LARGE SCALE GENOMIC DNA]</scope>
    <source>
        <strain evidence="25">ATCC BAA-1886 / DSM 22777 / Buddy</strain>
    </source>
</reference>
<keyword evidence="25" id="KW-1185">Reference proteome</keyword>
<keyword evidence="8 21" id="KW-0436">Ligase</keyword>
<evidence type="ECO:0000256" key="16">
    <source>
        <dbReference type="ARBA" id="ARBA00032510"/>
    </source>
</evidence>
<dbReference type="GO" id="GO:0046656">
    <property type="term" value="P:folic acid biosynthetic process"/>
    <property type="evidence" value="ECO:0007669"/>
    <property type="project" value="UniProtKB-KW"/>
</dbReference>
<dbReference type="RefSeq" id="WP_013607449.1">
    <property type="nucleotide sequence ID" value="NC_015152.1"/>
</dbReference>
<evidence type="ECO:0000256" key="18">
    <source>
        <dbReference type="ARBA" id="ARBA00047808"/>
    </source>
</evidence>
<dbReference type="PANTHER" id="PTHR11136:SF0">
    <property type="entry name" value="DIHYDROFOLATE SYNTHETASE-RELATED"/>
    <property type="match status" value="1"/>
</dbReference>
<evidence type="ECO:0000256" key="3">
    <source>
        <dbReference type="ARBA" id="ARBA00005150"/>
    </source>
</evidence>
<evidence type="ECO:0000313" key="25">
    <source>
        <dbReference type="Proteomes" id="UP000008466"/>
    </source>
</evidence>
<dbReference type="InterPro" id="IPR036615">
    <property type="entry name" value="Mur_ligase_C_dom_sf"/>
</dbReference>
<dbReference type="GO" id="GO:0008841">
    <property type="term" value="F:dihydrofolate synthase activity"/>
    <property type="evidence" value="ECO:0007669"/>
    <property type="project" value="UniProtKB-EC"/>
</dbReference>
<dbReference type="NCBIfam" id="TIGR01499">
    <property type="entry name" value="folC"/>
    <property type="match status" value="1"/>
</dbReference>
<feature type="domain" description="Mur ligase C-terminal" evidence="22">
    <location>
        <begin position="306"/>
        <end position="432"/>
    </location>
</feature>
<sequence length="454" mass="50499">MVITCFDDVVRFMESFPNLEKQTTHYTTRTYRLDRMHSLLAYLGNPELSFKKIHLAGSKGKGSTASYLASALTALGYKTGLYLSPHLVDYRERFSLSGTFFSDDLLVQTGKELQILVQGFHFTDQWGETNPTTFELYTAYAYMLFKNSACDWAVIETGLGGRLDATNTITAEACVLCPIELEHTKILGDTIEKIAAEKSKIIKNGVPTFIGFEEEAAMSVFLAEAKAMHSPTYLLSESIKELSSKTTTEGELVRYQWKDGTEEHLLLSMRGSVQAQNSALALLVLRTLGLYNEKVIPAIEKNQIPGRFQQLSTSPCLYVDGAHTTHSLKALLSSFSSLHHEGTNTIIYGALEDKDHHHMANLVLDHFQQIIISRPGTYKKSDIASLYALFCDLARKRSQTYQILLVEDNTQALKAAYSMTSNSSAIMVCGSFYLAGGVKAAFEQIRSTYESQLA</sequence>
<dbReference type="InterPro" id="IPR036565">
    <property type="entry name" value="Mur-like_cat_sf"/>
</dbReference>
<dbReference type="Pfam" id="PF02875">
    <property type="entry name" value="Mur_ligase_C"/>
    <property type="match status" value="1"/>
</dbReference>
<protein>
    <recommendedName>
        <fullName evidence="7">Dihydrofolate synthase/folylpolyglutamate synthase</fullName>
        <ecNumber evidence="5">6.3.2.12</ecNumber>
        <ecNumber evidence="6">6.3.2.17</ecNumber>
    </recommendedName>
    <alternativeName>
        <fullName evidence="16">Folylpoly-gamma-glutamate synthetase-dihydrofolate synthetase</fullName>
    </alternativeName>
    <alternativeName>
        <fullName evidence="14">Folylpolyglutamate synthetase</fullName>
    </alternativeName>
    <alternativeName>
        <fullName evidence="15">Tetrahydrofolylpolyglutamate synthase</fullName>
    </alternativeName>
</protein>
<comment type="catalytic activity">
    <reaction evidence="19">
        <text>(6R)-5,10-methylenetetrahydrofolyl-(gamma-L-Glu)(n) + L-glutamate + ATP = (6R)-5,10-methylenetetrahydrofolyl-(gamma-L-Glu)(n+1) + ADP + phosphate + H(+)</text>
        <dbReference type="Rhea" id="RHEA:51912"/>
        <dbReference type="Rhea" id="RHEA-COMP:13257"/>
        <dbReference type="Rhea" id="RHEA-COMP:13258"/>
        <dbReference type="ChEBI" id="CHEBI:15378"/>
        <dbReference type="ChEBI" id="CHEBI:29985"/>
        <dbReference type="ChEBI" id="CHEBI:30616"/>
        <dbReference type="ChEBI" id="CHEBI:43474"/>
        <dbReference type="ChEBI" id="CHEBI:136572"/>
        <dbReference type="ChEBI" id="CHEBI:456216"/>
        <dbReference type="EC" id="6.3.2.17"/>
    </reaction>
</comment>
<feature type="domain" description="Mur ligase central" evidence="23">
    <location>
        <begin position="56"/>
        <end position="284"/>
    </location>
</feature>
<evidence type="ECO:0000256" key="19">
    <source>
        <dbReference type="ARBA" id="ARBA00049035"/>
    </source>
</evidence>
<dbReference type="AlphaFoldDB" id="F0RWG9"/>
<comment type="catalytic activity">
    <reaction evidence="17">
        <text>(6S)-5,6,7,8-tetrahydrofolyl-(gamma-L-Glu)(n) + L-glutamate + ATP = (6S)-5,6,7,8-tetrahydrofolyl-(gamma-L-Glu)(n+1) + ADP + phosphate + H(+)</text>
        <dbReference type="Rhea" id="RHEA:10580"/>
        <dbReference type="Rhea" id="RHEA-COMP:14738"/>
        <dbReference type="Rhea" id="RHEA-COMP:14740"/>
        <dbReference type="ChEBI" id="CHEBI:15378"/>
        <dbReference type="ChEBI" id="CHEBI:29985"/>
        <dbReference type="ChEBI" id="CHEBI:30616"/>
        <dbReference type="ChEBI" id="CHEBI:43474"/>
        <dbReference type="ChEBI" id="CHEBI:141005"/>
        <dbReference type="ChEBI" id="CHEBI:456216"/>
        <dbReference type="EC" id="6.3.2.17"/>
    </reaction>
</comment>
<comment type="catalytic activity">
    <reaction evidence="18">
        <text>10-formyltetrahydrofolyl-(gamma-L-Glu)(n) + L-glutamate + ATP = 10-formyltetrahydrofolyl-(gamma-L-Glu)(n+1) + ADP + phosphate + H(+)</text>
        <dbReference type="Rhea" id="RHEA:51904"/>
        <dbReference type="Rhea" id="RHEA-COMP:13088"/>
        <dbReference type="Rhea" id="RHEA-COMP:14300"/>
        <dbReference type="ChEBI" id="CHEBI:15378"/>
        <dbReference type="ChEBI" id="CHEBI:29985"/>
        <dbReference type="ChEBI" id="CHEBI:30616"/>
        <dbReference type="ChEBI" id="CHEBI:43474"/>
        <dbReference type="ChEBI" id="CHEBI:134413"/>
        <dbReference type="ChEBI" id="CHEBI:456216"/>
        <dbReference type="EC" id="6.3.2.17"/>
    </reaction>
</comment>
<dbReference type="SUPFAM" id="SSF53623">
    <property type="entry name" value="MurD-like peptide ligases, catalytic domain"/>
    <property type="match status" value="1"/>
</dbReference>
<comment type="pathway">
    <text evidence="2">Cofactor biosynthesis; tetrahydrofolate biosynthesis; 7,8-dihydrofolate from 2-amino-4-hydroxy-6-hydroxymethyl-7,8-dihydropteridine diphosphate and 4-aminobenzoate: step 2/2.</text>
</comment>
<dbReference type="GO" id="GO:0004326">
    <property type="term" value="F:tetrahydrofolylpolyglutamate synthase activity"/>
    <property type="evidence" value="ECO:0007669"/>
    <property type="project" value="UniProtKB-EC"/>
</dbReference>
<dbReference type="Gene3D" id="3.90.190.20">
    <property type="entry name" value="Mur ligase, C-terminal domain"/>
    <property type="match status" value="1"/>
</dbReference>
<comment type="function">
    <text evidence="1">Functions in two distinct reactions of the de novo folate biosynthetic pathway. Catalyzes the addition of a glutamate residue to dihydropteroate (7,8-dihydropteroate or H2Pte) to form dihydrofolate (7,8-dihydrofolate monoglutamate or H2Pte-Glu). Also catalyzes successive additions of L-glutamate to tetrahydrofolate or 10-formyltetrahydrofolate or 5,10-methylenetetrahydrofolate, leading to folylpolyglutamate derivatives.</text>
</comment>
<evidence type="ECO:0000256" key="11">
    <source>
        <dbReference type="ARBA" id="ARBA00022840"/>
    </source>
</evidence>
<evidence type="ECO:0000256" key="4">
    <source>
        <dbReference type="ARBA" id="ARBA00008276"/>
    </source>
</evidence>
<comment type="catalytic activity">
    <reaction evidence="20">
        <text>7,8-dihydropteroate + L-glutamate + ATP = 7,8-dihydrofolate + ADP + phosphate + H(+)</text>
        <dbReference type="Rhea" id="RHEA:23584"/>
        <dbReference type="ChEBI" id="CHEBI:15378"/>
        <dbReference type="ChEBI" id="CHEBI:17839"/>
        <dbReference type="ChEBI" id="CHEBI:29985"/>
        <dbReference type="ChEBI" id="CHEBI:30616"/>
        <dbReference type="ChEBI" id="CHEBI:43474"/>
        <dbReference type="ChEBI" id="CHEBI:57451"/>
        <dbReference type="ChEBI" id="CHEBI:456216"/>
        <dbReference type="EC" id="6.3.2.12"/>
    </reaction>
</comment>
<dbReference type="PANTHER" id="PTHR11136">
    <property type="entry name" value="FOLYLPOLYGLUTAMATE SYNTHASE-RELATED"/>
    <property type="match status" value="1"/>
</dbReference>
<dbReference type="InterPro" id="IPR013221">
    <property type="entry name" value="Mur_ligase_cen"/>
</dbReference>
<dbReference type="OrthoDB" id="9809356at2"/>
<evidence type="ECO:0000256" key="13">
    <source>
        <dbReference type="ARBA" id="ARBA00022909"/>
    </source>
</evidence>
<comment type="pathway">
    <text evidence="3">Cofactor biosynthesis; tetrahydrofolylpolyglutamate biosynthesis.</text>
</comment>
<dbReference type="HOGENOM" id="CLU_015869_1_2_12"/>
<dbReference type="InterPro" id="IPR004101">
    <property type="entry name" value="Mur_ligase_C"/>
</dbReference>
<keyword evidence="12" id="KW-0460">Magnesium</keyword>
<evidence type="ECO:0000256" key="12">
    <source>
        <dbReference type="ARBA" id="ARBA00022842"/>
    </source>
</evidence>
<evidence type="ECO:0000313" key="24">
    <source>
        <dbReference type="EMBL" id="ADY13600.1"/>
    </source>
</evidence>
<keyword evidence="13" id="KW-0289">Folate biosynthesis</keyword>
<gene>
    <name evidence="24" type="ordered locus">SpiBuddy_1776</name>
</gene>
<evidence type="ECO:0000256" key="7">
    <source>
        <dbReference type="ARBA" id="ARBA00019357"/>
    </source>
</evidence>
<keyword evidence="11 21" id="KW-0067">ATP-binding</keyword>
<evidence type="ECO:0000256" key="15">
    <source>
        <dbReference type="ARBA" id="ARBA00030592"/>
    </source>
</evidence>
<dbReference type="EC" id="6.3.2.12" evidence="5"/>
<comment type="similarity">
    <text evidence="4 21">Belongs to the folylpolyglutamate synthase family.</text>
</comment>
<dbReference type="SUPFAM" id="SSF53244">
    <property type="entry name" value="MurD-like peptide ligases, peptide-binding domain"/>
    <property type="match status" value="1"/>
</dbReference>
<dbReference type="EMBL" id="CP002541">
    <property type="protein sequence ID" value="ADY13600.1"/>
    <property type="molecule type" value="Genomic_DNA"/>
</dbReference>
<evidence type="ECO:0000256" key="8">
    <source>
        <dbReference type="ARBA" id="ARBA00022598"/>
    </source>
</evidence>
<name>F0RWG9_SPHGB</name>
<evidence type="ECO:0000256" key="5">
    <source>
        <dbReference type="ARBA" id="ARBA00013023"/>
    </source>
</evidence>
<dbReference type="GO" id="GO:0005737">
    <property type="term" value="C:cytoplasm"/>
    <property type="evidence" value="ECO:0007669"/>
    <property type="project" value="TreeGrafter"/>
</dbReference>
<dbReference type="STRING" id="158189.SpiBuddy_1776"/>
<dbReference type="KEGG" id="sbu:SpiBuddy_1776"/>
<evidence type="ECO:0000256" key="17">
    <source>
        <dbReference type="ARBA" id="ARBA00047493"/>
    </source>
</evidence>
<organism evidence="24 25">
    <name type="scientific">Sphaerochaeta globosa (strain ATCC BAA-1886 / DSM 22777 / Buddy)</name>
    <name type="common">Spirochaeta sp. (strain Buddy)</name>
    <dbReference type="NCBI Taxonomy" id="158189"/>
    <lineage>
        <taxon>Bacteria</taxon>
        <taxon>Pseudomonadati</taxon>
        <taxon>Spirochaetota</taxon>
        <taxon>Spirochaetia</taxon>
        <taxon>Spirochaetales</taxon>
        <taxon>Sphaerochaetaceae</taxon>
        <taxon>Sphaerochaeta</taxon>
    </lineage>
</organism>
<dbReference type="Gene3D" id="3.40.1190.10">
    <property type="entry name" value="Mur-like, catalytic domain"/>
    <property type="match status" value="1"/>
</dbReference>
<evidence type="ECO:0000256" key="10">
    <source>
        <dbReference type="ARBA" id="ARBA00022741"/>
    </source>
</evidence>
<dbReference type="EC" id="6.3.2.17" evidence="6"/>
<dbReference type="eggNOG" id="COG0285">
    <property type="taxonomic scope" value="Bacteria"/>
</dbReference>
<dbReference type="InterPro" id="IPR001645">
    <property type="entry name" value="Folylpolyglutamate_synth"/>
</dbReference>
<keyword evidence="9" id="KW-0479">Metal-binding</keyword>
<evidence type="ECO:0000256" key="2">
    <source>
        <dbReference type="ARBA" id="ARBA00004799"/>
    </source>
</evidence>